<dbReference type="GO" id="GO:0034993">
    <property type="term" value="C:meiotic nuclear membrane microtubule tethering complex"/>
    <property type="evidence" value="ECO:0007669"/>
    <property type="project" value="TreeGrafter"/>
</dbReference>
<dbReference type="PROSITE" id="PS51469">
    <property type="entry name" value="SUN"/>
    <property type="match status" value="1"/>
</dbReference>
<dbReference type="GO" id="GO:0043495">
    <property type="term" value="F:protein-membrane adaptor activity"/>
    <property type="evidence" value="ECO:0007669"/>
    <property type="project" value="TreeGrafter"/>
</dbReference>
<accession>A0A0N5AW86</accession>
<evidence type="ECO:0000313" key="9">
    <source>
        <dbReference type="WBParaSite" id="SMUV_0000917601-mRNA-1"/>
    </source>
</evidence>
<evidence type="ECO:0000256" key="2">
    <source>
        <dbReference type="ARBA" id="ARBA00022692"/>
    </source>
</evidence>
<evidence type="ECO:0000256" key="3">
    <source>
        <dbReference type="ARBA" id="ARBA00022989"/>
    </source>
</evidence>
<dbReference type="PANTHER" id="PTHR12911">
    <property type="entry name" value="SAD1/UNC-84-LIKE PROTEIN-RELATED"/>
    <property type="match status" value="1"/>
</dbReference>
<evidence type="ECO:0000313" key="8">
    <source>
        <dbReference type="Proteomes" id="UP000046393"/>
    </source>
</evidence>
<evidence type="ECO:0000256" key="5">
    <source>
        <dbReference type="SAM" id="Coils"/>
    </source>
</evidence>
<sequence length="403" mass="45546">MSGREVNIVRDKEGDGKISSMSPRLRCVCSNVKTENIIESSEDLPDLSIVQPMMDSFLSRRLQKLQEVVPLSSKALQAKHRQPVVRYCLTYWTLIVIILAISIFFLARRYYAEDYDNSLELVRNDIGRSFSTMLLRMEKRLGDLITVKGSTLTAEFEKELSDITAILNNIQEEFMDLRKKYEVLKKQCEADKIESLIKTALEIYDADKTGLHDFAAASAGGTVILDKTSATYSSSASGFFGLSLFSNKRSPFSVIQGKLGFGPGECWPFNGKNGVITIKLSQRANVTAVSYEHLSNRLNPDGIMKSAPKLFQIWAYDDVDEMNTRRMLGEYVYLNTGPTLQLFKTQIFISPVAVRFVEFRVLSNYGSPYTCLYRFRVHGMKAGTMEVVIILNLLGVENRDFIN</sequence>
<proteinExistence type="predicted"/>
<keyword evidence="2 6" id="KW-0812">Transmembrane</keyword>
<evidence type="ECO:0000256" key="4">
    <source>
        <dbReference type="ARBA" id="ARBA00023136"/>
    </source>
</evidence>
<keyword evidence="3 6" id="KW-1133">Transmembrane helix</keyword>
<feature type="transmembrane region" description="Helical" evidence="6">
    <location>
        <begin position="84"/>
        <end position="107"/>
    </location>
</feature>
<comment type="subcellular location">
    <subcellularLocation>
        <location evidence="1">Membrane</location>
    </subcellularLocation>
</comment>
<keyword evidence="8" id="KW-1185">Reference proteome</keyword>
<reference evidence="9" key="1">
    <citation type="submission" date="2017-02" db="UniProtKB">
        <authorList>
            <consortium name="WormBaseParasite"/>
        </authorList>
    </citation>
    <scope>IDENTIFICATION</scope>
</reference>
<dbReference type="PANTHER" id="PTHR12911:SF8">
    <property type="entry name" value="KLAROID PROTEIN-RELATED"/>
    <property type="match status" value="1"/>
</dbReference>
<dbReference type="Pfam" id="PF07738">
    <property type="entry name" value="Sad1_UNC"/>
    <property type="match status" value="1"/>
</dbReference>
<evidence type="ECO:0000256" key="6">
    <source>
        <dbReference type="SAM" id="Phobius"/>
    </source>
</evidence>
<dbReference type="Proteomes" id="UP000046393">
    <property type="component" value="Unplaced"/>
</dbReference>
<keyword evidence="5" id="KW-0175">Coiled coil</keyword>
<dbReference type="AlphaFoldDB" id="A0A0N5AW86"/>
<evidence type="ECO:0000259" key="7">
    <source>
        <dbReference type="PROSITE" id="PS51469"/>
    </source>
</evidence>
<name>A0A0N5AW86_9BILA</name>
<dbReference type="Gene3D" id="2.60.120.260">
    <property type="entry name" value="Galactose-binding domain-like"/>
    <property type="match status" value="1"/>
</dbReference>
<evidence type="ECO:0000256" key="1">
    <source>
        <dbReference type="ARBA" id="ARBA00004370"/>
    </source>
</evidence>
<feature type="domain" description="SUN" evidence="7">
    <location>
        <begin position="220"/>
        <end position="382"/>
    </location>
</feature>
<organism evidence="8 9">
    <name type="scientific">Syphacia muris</name>
    <dbReference type="NCBI Taxonomy" id="451379"/>
    <lineage>
        <taxon>Eukaryota</taxon>
        <taxon>Metazoa</taxon>
        <taxon>Ecdysozoa</taxon>
        <taxon>Nematoda</taxon>
        <taxon>Chromadorea</taxon>
        <taxon>Rhabditida</taxon>
        <taxon>Spirurina</taxon>
        <taxon>Oxyuridomorpha</taxon>
        <taxon>Oxyuroidea</taxon>
        <taxon>Oxyuridae</taxon>
        <taxon>Syphacia</taxon>
    </lineage>
</organism>
<dbReference type="InterPro" id="IPR045119">
    <property type="entry name" value="SUN1-5"/>
</dbReference>
<keyword evidence="4 6" id="KW-0472">Membrane</keyword>
<feature type="coiled-coil region" evidence="5">
    <location>
        <begin position="153"/>
        <end position="187"/>
    </location>
</feature>
<dbReference type="WBParaSite" id="SMUV_0000917601-mRNA-1">
    <property type="protein sequence ID" value="SMUV_0000917601-mRNA-1"/>
    <property type="gene ID" value="SMUV_0000917601"/>
</dbReference>
<dbReference type="STRING" id="451379.A0A0N5AW86"/>
<dbReference type="InterPro" id="IPR012919">
    <property type="entry name" value="SUN_dom"/>
</dbReference>
<protein>
    <submittedName>
        <fullName evidence="9">SUN domain-containing protein</fullName>
    </submittedName>
</protein>